<name>A0A4P7AJY5_9MOLU</name>
<feature type="transmembrane region" description="Helical" evidence="6">
    <location>
        <begin position="925"/>
        <end position="948"/>
    </location>
</feature>
<feature type="transmembrane region" description="Helical" evidence="6">
    <location>
        <begin position="797"/>
        <end position="822"/>
    </location>
</feature>
<evidence type="ECO:0000256" key="2">
    <source>
        <dbReference type="ARBA" id="ARBA00022475"/>
    </source>
</evidence>
<evidence type="ECO:0000313" key="9">
    <source>
        <dbReference type="Proteomes" id="UP000294309"/>
    </source>
</evidence>
<feature type="transmembrane region" description="Helical" evidence="6">
    <location>
        <begin position="851"/>
        <end position="871"/>
    </location>
</feature>
<evidence type="ECO:0000259" key="7">
    <source>
        <dbReference type="Pfam" id="PF02687"/>
    </source>
</evidence>
<feature type="transmembrane region" description="Helical" evidence="6">
    <location>
        <begin position="1689"/>
        <end position="1717"/>
    </location>
</feature>
<evidence type="ECO:0000256" key="5">
    <source>
        <dbReference type="ARBA" id="ARBA00023136"/>
    </source>
</evidence>
<accession>A0A4P7AJY5</accession>
<dbReference type="KEGG" id="sgq:SGLAD_v1c06710"/>
<comment type="subcellular location">
    <subcellularLocation>
        <location evidence="1">Cell membrane</location>
        <topology evidence="1">Multi-pass membrane protein</topology>
    </subcellularLocation>
</comment>
<dbReference type="RefSeq" id="WP_134297650.1">
    <property type="nucleotide sequence ID" value="NZ_CP038013.1"/>
</dbReference>
<feature type="transmembrane region" description="Helical" evidence="6">
    <location>
        <begin position="20"/>
        <end position="42"/>
    </location>
</feature>
<evidence type="ECO:0000256" key="3">
    <source>
        <dbReference type="ARBA" id="ARBA00022692"/>
    </source>
</evidence>
<dbReference type="InterPro" id="IPR003838">
    <property type="entry name" value="ABC3_permease_C"/>
</dbReference>
<dbReference type="GO" id="GO:0005886">
    <property type="term" value="C:plasma membrane"/>
    <property type="evidence" value="ECO:0007669"/>
    <property type="project" value="UniProtKB-SubCell"/>
</dbReference>
<evidence type="ECO:0000256" key="6">
    <source>
        <dbReference type="SAM" id="Phobius"/>
    </source>
</evidence>
<feature type="transmembrane region" description="Helical" evidence="6">
    <location>
        <begin position="1737"/>
        <end position="1762"/>
    </location>
</feature>
<keyword evidence="3 6" id="KW-0812">Transmembrane</keyword>
<dbReference type="EMBL" id="CP038013">
    <property type="protein sequence ID" value="QBQ07870.1"/>
    <property type="molecule type" value="Genomic_DNA"/>
</dbReference>
<organism evidence="8 9">
    <name type="scientific">Spiroplasma gladiatoris</name>
    <dbReference type="NCBI Taxonomy" id="2143"/>
    <lineage>
        <taxon>Bacteria</taxon>
        <taxon>Bacillati</taxon>
        <taxon>Mycoplasmatota</taxon>
        <taxon>Mollicutes</taxon>
        <taxon>Entomoplasmatales</taxon>
        <taxon>Spiroplasmataceae</taxon>
        <taxon>Spiroplasma</taxon>
    </lineage>
</organism>
<dbReference type="InterPro" id="IPR038766">
    <property type="entry name" value="Membrane_comp_ABC_pdt"/>
</dbReference>
<dbReference type="Proteomes" id="UP000294309">
    <property type="component" value="Chromosome"/>
</dbReference>
<feature type="transmembrane region" description="Helical" evidence="6">
    <location>
        <begin position="1782"/>
        <end position="1804"/>
    </location>
</feature>
<feature type="domain" description="ABC3 transporter permease C-terminal" evidence="7">
    <location>
        <begin position="760"/>
        <end position="878"/>
    </location>
</feature>
<dbReference type="Pfam" id="PF02687">
    <property type="entry name" value="FtsX"/>
    <property type="match status" value="2"/>
</dbReference>
<feature type="domain" description="ABC3 transporter permease C-terminal" evidence="7">
    <location>
        <begin position="1696"/>
        <end position="1814"/>
    </location>
</feature>
<reference evidence="8 9" key="1">
    <citation type="submission" date="2019-03" db="EMBL/GenBank/DDBJ databases">
        <title>Complete genome sequence of Spiroplasma gladiatoris TG-1 (DSM 22552).</title>
        <authorList>
            <person name="Lin Y.-C."/>
            <person name="Chou L."/>
            <person name="Kuo C.-H."/>
        </authorList>
    </citation>
    <scope>NUCLEOTIDE SEQUENCE [LARGE SCALE GENOMIC DNA]</scope>
    <source>
        <strain evidence="8 9">TG-1</strain>
    </source>
</reference>
<keyword evidence="9" id="KW-1185">Reference proteome</keyword>
<keyword evidence="2" id="KW-1003">Cell membrane</keyword>
<proteinExistence type="predicted"/>
<dbReference type="OrthoDB" id="393121at2"/>
<evidence type="ECO:0000313" key="8">
    <source>
        <dbReference type="EMBL" id="QBQ07870.1"/>
    </source>
</evidence>
<feature type="transmembrane region" description="Helical" evidence="6">
    <location>
        <begin position="755"/>
        <end position="776"/>
    </location>
</feature>
<dbReference type="PANTHER" id="PTHR30287:SF1">
    <property type="entry name" value="INNER MEMBRANE PROTEIN"/>
    <property type="match status" value="1"/>
</dbReference>
<evidence type="ECO:0000256" key="4">
    <source>
        <dbReference type="ARBA" id="ARBA00022989"/>
    </source>
</evidence>
<protein>
    <submittedName>
        <fullName evidence="8">ABC transporter permease</fullName>
    </submittedName>
</protein>
<keyword evidence="5 6" id="KW-0472">Membrane</keyword>
<keyword evidence="4 6" id="KW-1133">Transmembrane helix</keyword>
<sequence>MKKISLWLYLKQGLKGVYKFKIQFYVIVILTFISSLILGISLSASTRIINNYKEIVPKMEKFDYVATREVGTVNNKDSKTVPLMDFIDFQFLAKKYSTQPATSDLNSGVGYNFNLISVDKESTNLTGEAKKGKDKFSLQKINDGLKEQYLKNYQETFISKSFEDDSLRSELFNLLSSDNFLETIFHYEYQQFSGVIEYKDTYDKFKKLKISSTTKYADFVDGSTIANNENFNFKKVVFENFIVKGIQILKSNFLNDLKSRASYLKGTTFDKLWEIGIINDNNIDTLFDKSTNSLKNDSVSKYDLYLQTAFTTLLGQIINSAIDYVQYYIDEAISEVSKVNADKIIDNELLKNQFNIVDNKKDNSGFNYYDKTNNQIIANTLFTFIFGNKYNNQTSSKVEQSQKINNMQYNVEGQNFQVPYLQQIDLDYDLMHKEDSINYQNYYCYSKTDKFTRGLRGSLNQLIVTLNNNKPTGSVGRMDVLKLLKFEERGSSLNENLVSEKGFFSFANRNELNRNSINDIKLFYLKSQISAEATNVKVENRAEMNFSDAQQEKKYRLIVLDDLWKSRLTVVSGSYPKADNEILINPQYAKANKIKLGSSISIGGSTFIISGFGVDPLTFFPVSDASVPIPNSKKGLIAFGTESTLSKIITSDYGKFTTKYLNTFVTSKQDKKHKNASYDMLNYYSNMMSNESYLYQSYNAKQKVAEQTNNKKDFKDAQSYIDSFNIGFEKFSTFNDSSLSYNWTVAPKITQIFQVFSYSAASIIALIALAATLIGIKKTIQLNAGEITILKAMGARSSSIAVSYISYGIISCFLIVPIAWVISAFCQEAIVSLLISYTGGAYWQATFDWEAILASFSIFGVLTIGVSYYVAYRLVKKPVLEIAVDASLEKEHKILNKLKKLLTFKRSFSSRFSTELAINGFSKTLLTAITIFLNTFLISGVMAIPGIVKKTLSEYYKNVNYQNSMDNIGVVGNAPLSKTSLSAWKGVESYEDQYIDTKSKLEADIGMVGKTTSSVQPISEHSVIPKVLISESKTNSLSYDWAYNVVTEGLKDESGNPIADSNVISYIASFFGNNLVQMIGKSISIEDIQLLLDWIIHSDNEKYQNLDARKEKILQFSSLLSNGLPAIIKTLFSSIDIESSNGQWKQKIIDVILAQTPAYVRNYVNKSQNRINQYRFGWNFNSYIPTVDSMYTKVNMKSNLKPTTITGLDKTQTALKISQKANNIFFTNEDIKKIQDILYGNVVQNEDLVINNIKVYDAQNKKISIPALVNNESNIIYKFEDNQIKNLKTDQTRLTLAKDGANIPNSAWKYDDRDYQLYKNKSLTKENSWLDPASLSNSKFTYSPVFRGDSENEVGDGFYTKGFDRYNSAKKMVDNTYGFYNLESKVVNGQETLNAEIRPYYQYDNMMLFIPMERYEEFKEIINQGNAINRDAWYGEVSSDKVPEDTKKDWNSILGYSSNKFMWIRPYSLYFEPVKTYSKPKENLTGAETKDLTTIRTNFIQYAFARTNNPISITNDYEIEWNKLSKGNVNEISLLNYENVGVYGESVIIADQSLVNLVNGYNVSRYIPFEFSYEDKSKPSGQYDAGDGTMIDTYKLNKPESQIDPANKEKWVFGDNDFEKSIRPNMWYNGSFSNAIEPYFISTQASFAMDPNIGDYSVNGPNNFLATVELKDYKFLGDQKNLINQISNLVITIGTFFIVFMIIVSTLSIILISDIYVNQYKRFMVVMKALGYSNREVITYTFKFVTIWSLILFALATALSYLTVYLAMHFISLYVISIPMGFVWWTPLVSSLLVVVCYVVAISITTRKIRTQSPTLLIM</sequence>
<evidence type="ECO:0000256" key="1">
    <source>
        <dbReference type="ARBA" id="ARBA00004651"/>
    </source>
</evidence>
<gene>
    <name evidence="8" type="ORF">SGLAD_v1c06710</name>
</gene>
<dbReference type="PANTHER" id="PTHR30287">
    <property type="entry name" value="MEMBRANE COMPONENT OF PREDICTED ABC SUPERFAMILY METABOLITE UPTAKE TRANSPORTER"/>
    <property type="match status" value="1"/>
</dbReference>